<dbReference type="SUPFAM" id="SSF47384">
    <property type="entry name" value="Homodimeric domain of signal transducing histidine kinase"/>
    <property type="match status" value="1"/>
</dbReference>
<keyword evidence="4" id="KW-0597">Phosphoprotein</keyword>
<evidence type="ECO:0000256" key="10">
    <source>
        <dbReference type="ARBA" id="ARBA00023136"/>
    </source>
</evidence>
<dbReference type="Proteomes" id="UP000190188">
    <property type="component" value="Unassembled WGS sequence"/>
</dbReference>
<dbReference type="InterPro" id="IPR003661">
    <property type="entry name" value="HisK_dim/P_dom"/>
</dbReference>
<dbReference type="EMBL" id="MSZX01000007">
    <property type="protein sequence ID" value="OPA76354.1"/>
    <property type="molecule type" value="Genomic_DNA"/>
</dbReference>
<dbReference type="InterPro" id="IPR036097">
    <property type="entry name" value="HisK_dim/P_sf"/>
</dbReference>
<dbReference type="Gene3D" id="3.30.565.10">
    <property type="entry name" value="Histidine kinase-like ATPase, C-terminal domain"/>
    <property type="match status" value="1"/>
</dbReference>
<comment type="caution">
    <text evidence="13">The sequence shown here is derived from an EMBL/GenBank/DDBJ whole genome shotgun (WGS) entry which is preliminary data.</text>
</comment>
<sequence>METWWTRFRGTTVFDRTQRRLTLQYSGLVVLFLTLFIAIVLGLLYNILILNPKGQLHDLADDEMAYMKDLLMRNGSKNSMMHQKQDEYFTLGQNQYFYYWVDSQGSLQYGDEMQSGSRTQILSSLSEWRPSRGAQEIRYATVQLPSMHGGMHMGKGEAKEEQTVTLMMTGRTLYSGQDVTGTLYIGKDISVQWNLFRWSLIALMTLGLLFFALALILSHIMSKRAMIPIMQSYTRQREFVADASHELRTPLSVMLSSIDTLQLEDGMAQNPFAARVLANMRNEVKRMTKLAGDLLTLARSDSGEVLLANEPLDLRANAEHILQSLQALADAKQIQLTLQAPPSLMMYGDADRLEQLLVILIDNAIKYTPDGGDVRVMISVERAKSMHILQFIVEDNGIGIRAEDHKQIFTRFYREDKSRSKELGGHGLGLAIAKWIVDAHRGTIHVESKVNQGSRFVVRIPMREGSWS</sequence>
<evidence type="ECO:0000256" key="5">
    <source>
        <dbReference type="ARBA" id="ARBA00022679"/>
    </source>
</evidence>
<evidence type="ECO:0000256" key="9">
    <source>
        <dbReference type="ARBA" id="ARBA00023012"/>
    </source>
</evidence>
<keyword evidence="11" id="KW-1133">Transmembrane helix</keyword>
<keyword evidence="10 11" id="KW-0472">Membrane</keyword>
<dbReference type="GO" id="GO:0005524">
    <property type="term" value="F:ATP binding"/>
    <property type="evidence" value="ECO:0007669"/>
    <property type="project" value="UniProtKB-KW"/>
</dbReference>
<dbReference type="Pfam" id="PF00512">
    <property type="entry name" value="HisKA"/>
    <property type="match status" value="1"/>
</dbReference>
<dbReference type="SMART" id="SM00388">
    <property type="entry name" value="HisKA"/>
    <property type="match status" value="1"/>
</dbReference>
<name>A0A1T2X912_9BACL</name>
<dbReference type="GO" id="GO:0016036">
    <property type="term" value="P:cellular response to phosphate starvation"/>
    <property type="evidence" value="ECO:0007669"/>
    <property type="project" value="TreeGrafter"/>
</dbReference>
<keyword evidence="5" id="KW-0808">Transferase</keyword>
<feature type="transmembrane region" description="Helical" evidence="11">
    <location>
        <begin position="25"/>
        <end position="48"/>
    </location>
</feature>
<keyword evidence="14" id="KW-1185">Reference proteome</keyword>
<dbReference type="EC" id="2.7.13.3" evidence="3"/>
<evidence type="ECO:0000256" key="6">
    <source>
        <dbReference type="ARBA" id="ARBA00022741"/>
    </source>
</evidence>
<evidence type="ECO:0000259" key="12">
    <source>
        <dbReference type="PROSITE" id="PS50109"/>
    </source>
</evidence>
<comment type="subcellular location">
    <subcellularLocation>
        <location evidence="2">Cell membrane</location>
        <topology evidence="2">Multi-pass membrane protein</topology>
    </subcellularLocation>
</comment>
<dbReference type="CDD" id="cd00075">
    <property type="entry name" value="HATPase"/>
    <property type="match status" value="1"/>
</dbReference>
<dbReference type="InterPro" id="IPR036890">
    <property type="entry name" value="HATPase_C_sf"/>
</dbReference>
<evidence type="ECO:0000313" key="14">
    <source>
        <dbReference type="Proteomes" id="UP000190188"/>
    </source>
</evidence>
<evidence type="ECO:0000313" key="13">
    <source>
        <dbReference type="EMBL" id="OPA76354.1"/>
    </source>
</evidence>
<accession>A0A1T2X912</accession>
<dbReference type="PANTHER" id="PTHR45453:SF1">
    <property type="entry name" value="PHOSPHATE REGULON SENSOR PROTEIN PHOR"/>
    <property type="match status" value="1"/>
</dbReference>
<comment type="catalytic activity">
    <reaction evidence="1">
        <text>ATP + protein L-histidine = ADP + protein N-phospho-L-histidine.</text>
        <dbReference type="EC" id="2.7.13.3"/>
    </reaction>
</comment>
<dbReference type="Gene3D" id="1.10.287.130">
    <property type="match status" value="1"/>
</dbReference>
<dbReference type="PROSITE" id="PS50109">
    <property type="entry name" value="HIS_KIN"/>
    <property type="match status" value="1"/>
</dbReference>
<dbReference type="InterPro" id="IPR005467">
    <property type="entry name" value="His_kinase_dom"/>
</dbReference>
<dbReference type="InterPro" id="IPR004358">
    <property type="entry name" value="Sig_transdc_His_kin-like_C"/>
</dbReference>
<evidence type="ECO:0000256" key="8">
    <source>
        <dbReference type="ARBA" id="ARBA00022840"/>
    </source>
</evidence>
<gene>
    <name evidence="13" type="ORF">BVG16_18405</name>
</gene>
<dbReference type="AlphaFoldDB" id="A0A1T2X912"/>
<dbReference type="PRINTS" id="PR00344">
    <property type="entry name" value="BCTRLSENSOR"/>
</dbReference>
<evidence type="ECO:0000256" key="3">
    <source>
        <dbReference type="ARBA" id="ARBA00012438"/>
    </source>
</evidence>
<dbReference type="GO" id="GO:0004721">
    <property type="term" value="F:phosphoprotein phosphatase activity"/>
    <property type="evidence" value="ECO:0007669"/>
    <property type="project" value="TreeGrafter"/>
</dbReference>
<dbReference type="SMART" id="SM00387">
    <property type="entry name" value="HATPase_c"/>
    <property type="match status" value="1"/>
</dbReference>
<dbReference type="InterPro" id="IPR003594">
    <property type="entry name" value="HATPase_dom"/>
</dbReference>
<reference evidence="13 14" key="1">
    <citation type="submission" date="2017-01" db="EMBL/GenBank/DDBJ databases">
        <title>Genome analysis of Paenibacillus selenitrireducens ES3-24.</title>
        <authorList>
            <person name="Xu D."/>
            <person name="Yao R."/>
            <person name="Zheng S."/>
        </authorList>
    </citation>
    <scope>NUCLEOTIDE SEQUENCE [LARGE SCALE GENOMIC DNA]</scope>
    <source>
        <strain evidence="13 14">ES3-24</strain>
    </source>
</reference>
<feature type="domain" description="Histidine kinase" evidence="12">
    <location>
        <begin position="242"/>
        <end position="464"/>
    </location>
</feature>
<dbReference type="FunFam" id="3.30.565.10:FF:000006">
    <property type="entry name" value="Sensor histidine kinase WalK"/>
    <property type="match status" value="1"/>
</dbReference>
<evidence type="ECO:0000256" key="11">
    <source>
        <dbReference type="SAM" id="Phobius"/>
    </source>
</evidence>
<keyword evidence="7" id="KW-0418">Kinase</keyword>
<dbReference type="CDD" id="cd00082">
    <property type="entry name" value="HisKA"/>
    <property type="match status" value="1"/>
</dbReference>
<evidence type="ECO:0000256" key="4">
    <source>
        <dbReference type="ARBA" id="ARBA00022553"/>
    </source>
</evidence>
<keyword evidence="6" id="KW-0547">Nucleotide-binding</keyword>
<keyword evidence="9" id="KW-0902">Two-component regulatory system</keyword>
<proteinExistence type="predicted"/>
<dbReference type="Pfam" id="PF02518">
    <property type="entry name" value="HATPase_c"/>
    <property type="match status" value="1"/>
</dbReference>
<feature type="transmembrane region" description="Helical" evidence="11">
    <location>
        <begin position="195"/>
        <end position="217"/>
    </location>
</feature>
<dbReference type="InterPro" id="IPR050351">
    <property type="entry name" value="BphY/WalK/GraS-like"/>
</dbReference>
<dbReference type="GO" id="GO:0000155">
    <property type="term" value="F:phosphorelay sensor kinase activity"/>
    <property type="evidence" value="ECO:0007669"/>
    <property type="project" value="InterPro"/>
</dbReference>
<evidence type="ECO:0000256" key="2">
    <source>
        <dbReference type="ARBA" id="ARBA00004651"/>
    </source>
</evidence>
<dbReference type="SUPFAM" id="SSF55874">
    <property type="entry name" value="ATPase domain of HSP90 chaperone/DNA topoisomerase II/histidine kinase"/>
    <property type="match status" value="1"/>
</dbReference>
<dbReference type="STRING" id="1324314.BVG16_18405"/>
<organism evidence="13 14">
    <name type="scientific">Paenibacillus selenitireducens</name>
    <dbReference type="NCBI Taxonomy" id="1324314"/>
    <lineage>
        <taxon>Bacteria</taxon>
        <taxon>Bacillati</taxon>
        <taxon>Bacillota</taxon>
        <taxon>Bacilli</taxon>
        <taxon>Bacillales</taxon>
        <taxon>Paenibacillaceae</taxon>
        <taxon>Paenibacillus</taxon>
    </lineage>
</organism>
<evidence type="ECO:0000256" key="1">
    <source>
        <dbReference type="ARBA" id="ARBA00000085"/>
    </source>
</evidence>
<dbReference type="PANTHER" id="PTHR45453">
    <property type="entry name" value="PHOSPHATE REGULON SENSOR PROTEIN PHOR"/>
    <property type="match status" value="1"/>
</dbReference>
<dbReference type="FunFam" id="1.10.287.130:FF:000001">
    <property type="entry name" value="Two-component sensor histidine kinase"/>
    <property type="match status" value="1"/>
</dbReference>
<keyword evidence="8" id="KW-0067">ATP-binding</keyword>
<keyword evidence="11" id="KW-0812">Transmembrane</keyword>
<evidence type="ECO:0000256" key="7">
    <source>
        <dbReference type="ARBA" id="ARBA00022777"/>
    </source>
</evidence>
<dbReference type="GO" id="GO:0005886">
    <property type="term" value="C:plasma membrane"/>
    <property type="evidence" value="ECO:0007669"/>
    <property type="project" value="UniProtKB-SubCell"/>
</dbReference>
<protein>
    <recommendedName>
        <fullName evidence="3">histidine kinase</fullName>
        <ecNumber evidence="3">2.7.13.3</ecNumber>
    </recommendedName>
</protein>